<protein>
    <submittedName>
        <fullName evidence="1">Uncharacterized protein</fullName>
    </submittedName>
</protein>
<evidence type="ECO:0000313" key="1">
    <source>
        <dbReference type="EMBL" id="KAF9648172.1"/>
    </source>
</evidence>
<dbReference type="EMBL" id="MU118018">
    <property type="protein sequence ID" value="KAF9648172.1"/>
    <property type="molecule type" value="Genomic_DNA"/>
</dbReference>
<proteinExistence type="predicted"/>
<sequence length="256" mass="27869">MTSVAAKSHQRPRPPLSPLRLDSISELPETQPSTYMNLGAETPTSILKPSLTPPSAITVDEWANYGLAVNTNVPARRRSWRSNSWSGSRSKGMIRFQKEELDTDCGICFEPATNPRKVLCCGQCFCFDHIMDWLSLNKICPACNTKCSPPISPSASVGRLPMTPPKSSPTTPSLKSFPTPPPSATTVSFEGYQIQYTTTLEHELLPRSFSPLSSLIIGIVSGRTPILPASLGTAIGDFLMWSALLLFISVFIPSVL</sequence>
<keyword evidence="2" id="KW-1185">Reference proteome</keyword>
<reference evidence="1" key="1">
    <citation type="submission" date="2019-10" db="EMBL/GenBank/DDBJ databases">
        <authorList>
            <consortium name="DOE Joint Genome Institute"/>
            <person name="Kuo A."/>
            <person name="Miyauchi S."/>
            <person name="Kiss E."/>
            <person name="Drula E."/>
            <person name="Kohler A."/>
            <person name="Sanchez-Garcia M."/>
            <person name="Andreopoulos B."/>
            <person name="Barry K.W."/>
            <person name="Bonito G."/>
            <person name="Buee M."/>
            <person name="Carver A."/>
            <person name="Chen C."/>
            <person name="Cichocki N."/>
            <person name="Clum A."/>
            <person name="Culley D."/>
            <person name="Crous P.W."/>
            <person name="Fauchery L."/>
            <person name="Girlanda M."/>
            <person name="Hayes R."/>
            <person name="Keri Z."/>
            <person name="Labutti K."/>
            <person name="Lipzen A."/>
            <person name="Lombard V."/>
            <person name="Magnuson J."/>
            <person name="Maillard F."/>
            <person name="Morin E."/>
            <person name="Murat C."/>
            <person name="Nolan M."/>
            <person name="Ohm R."/>
            <person name="Pangilinan J."/>
            <person name="Pereira M."/>
            <person name="Perotto S."/>
            <person name="Peter M."/>
            <person name="Riley R."/>
            <person name="Sitrit Y."/>
            <person name="Stielow B."/>
            <person name="Szollosi G."/>
            <person name="Zifcakova L."/>
            <person name="Stursova M."/>
            <person name="Spatafora J.W."/>
            <person name="Tedersoo L."/>
            <person name="Vaario L.-M."/>
            <person name="Yamada A."/>
            <person name="Yan M."/>
            <person name="Wang P."/>
            <person name="Xu J."/>
            <person name="Bruns T."/>
            <person name="Baldrian P."/>
            <person name="Vilgalys R."/>
            <person name="Henrissat B."/>
            <person name="Grigoriev I.V."/>
            <person name="Hibbett D."/>
            <person name="Nagy L.G."/>
            <person name="Martin F.M."/>
        </authorList>
    </citation>
    <scope>NUCLEOTIDE SEQUENCE</scope>
    <source>
        <strain evidence="1">P2</strain>
    </source>
</reference>
<evidence type="ECO:0000313" key="2">
    <source>
        <dbReference type="Proteomes" id="UP000886501"/>
    </source>
</evidence>
<reference evidence="1" key="2">
    <citation type="journal article" date="2020" name="Nat. Commun.">
        <title>Large-scale genome sequencing of mycorrhizal fungi provides insights into the early evolution of symbiotic traits.</title>
        <authorList>
            <person name="Miyauchi S."/>
            <person name="Kiss E."/>
            <person name="Kuo A."/>
            <person name="Drula E."/>
            <person name="Kohler A."/>
            <person name="Sanchez-Garcia M."/>
            <person name="Morin E."/>
            <person name="Andreopoulos B."/>
            <person name="Barry K.W."/>
            <person name="Bonito G."/>
            <person name="Buee M."/>
            <person name="Carver A."/>
            <person name="Chen C."/>
            <person name="Cichocki N."/>
            <person name="Clum A."/>
            <person name="Culley D."/>
            <person name="Crous P.W."/>
            <person name="Fauchery L."/>
            <person name="Girlanda M."/>
            <person name="Hayes R.D."/>
            <person name="Keri Z."/>
            <person name="LaButti K."/>
            <person name="Lipzen A."/>
            <person name="Lombard V."/>
            <person name="Magnuson J."/>
            <person name="Maillard F."/>
            <person name="Murat C."/>
            <person name="Nolan M."/>
            <person name="Ohm R.A."/>
            <person name="Pangilinan J."/>
            <person name="Pereira M.F."/>
            <person name="Perotto S."/>
            <person name="Peter M."/>
            <person name="Pfister S."/>
            <person name="Riley R."/>
            <person name="Sitrit Y."/>
            <person name="Stielow J.B."/>
            <person name="Szollosi G."/>
            <person name="Zifcakova L."/>
            <person name="Stursova M."/>
            <person name="Spatafora J.W."/>
            <person name="Tedersoo L."/>
            <person name="Vaario L.M."/>
            <person name="Yamada A."/>
            <person name="Yan M."/>
            <person name="Wang P."/>
            <person name="Xu J."/>
            <person name="Bruns T."/>
            <person name="Baldrian P."/>
            <person name="Vilgalys R."/>
            <person name="Dunand C."/>
            <person name="Henrissat B."/>
            <person name="Grigoriev I.V."/>
            <person name="Hibbett D."/>
            <person name="Nagy L.G."/>
            <person name="Martin F.M."/>
        </authorList>
    </citation>
    <scope>NUCLEOTIDE SEQUENCE</scope>
    <source>
        <strain evidence="1">P2</strain>
    </source>
</reference>
<dbReference type="Proteomes" id="UP000886501">
    <property type="component" value="Unassembled WGS sequence"/>
</dbReference>
<gene>
    <name evidence="1" type="ORF">BDM02DRAFT_3115796</name>
</gene>
<comment type="caution">
    <text evidence="1">The sequence shown here is derived from an EMBL/GenBank/DDBJ whole genome shotgun (WGS) entry which is preliminary data.</text>
</comment>
<name>A0ACB6ZF42_THEGA</name>
<accession>A0ACB6ZF42</accession>
<organism evidence="1 2">
    <name type="scientific">Thelephora ganbajun</name>
    <name type="common">Ganba fungus</name>
    <dbReference type="NCBI Taxonomy" id="370292"/>
    <lineage>
        <taxon>Eukaryota</taxon>
        <taxon>Fungi</taxon>
        <taxon>Dikarya</taxon>
        <taxon>Basidiomycota</taxon>
        <taxon>Agaricomycotina</taxon>
        <taxon>Agaricomycetes</taxon>
        <taxon>Thelephorales</taxon>
        <taxon>Thelephoraceae</taxon>
        <taxon>Thelephora</taxon>
    </lineage>
</organism>